<evidence type="ECO:0000313" key="2">
    <source>
        <dbReference type="EMBL" id="GLR18638.1"/>
    </source>
</evidence>
<comment type="caution">
    <text evidence="2">The sequence shown here is derived from an EMBL/GenBank/DDBJ whole genome shotgun (WGS) entry which is preliminary data.</text>
</comment>
<evidence type="ECO:0008006" key="4">
    <source>
        <dbReference type="Google" id="ProtNLM"/>
    </source>
</evidence>
<feature type="signal peptide" evidence="1">
    <location>
        <begin position="1"/>
        <end position="20"/>
    </location>
</feature>
<proteinExistence type="predicted"/>
<reference evidence="2" key="2">
    <citation type="submission" date="2023-01" db="EMBL/GenBank/DDBJ databases">
        <title>Draft genome sequence of Portibacter lacus strain NBRC 108769.</title>
        <authorList>
            <person name="Sun Q."/>
            <person name="Mori K."/>
        </authorList>
    </citation>
    <scope>NUCLEOTIDE SEQUENCE</scope>
    <source>
        <strain evidence="2">NBRC 108769</strain>
    </source>
</reference>
<organism evidence="2 3">
    <name type="scientific">Portibacter lacus</name>
    <dbReference type="NCBI Taxonomy" id="1099794"/>
    <lineage>
        <taxon>Bacteria</taxon>
        <taxon>Pseudomonadati</taxon>
        <taxon>Bacteroidota</taxon>
        <taxon>Saprospiria</taxon>
        <taxon>Saprospirales</taxon>
        <taxon>Haliscomenobacteraceae</taxon>
        <taxon>Portibacter</taxon>
    </lineage>
</organism>
<accession>A0AA37SPZ6</accession>
<keyword evidence="1" id="KW-0732">Signal</keyword>
<reference evidence="2" key="1">
    <citation type="journal article" date="2014" name="Int. J. Syst. Evol. Microbiol.">
        <title>Complete genome sequence of Corynebacterium casei LMG S-19264T (=DSM 44701T), isolated from a smear-ripened cheese.</title>
        <authorList>
            <consortium name="US DOE Joint Genome Institute (JGI-PGF)"/>
            <person name="Walter F."/>
            <person name="Albersmeier A."/>
            <person name="Kalinowski J."/>
            <person name="Ruckert C."/>
        </authorList>
    </citation>
    <scope>NUCLEOTIDE SEQUENCE</scope>
    <source>
        <strain evidence="2">NBRC 108769</strain>
    </source>
</reference>
<dbReference type="RefSeq" id="WP_235294238.1">
    <property type="nucleotide sequence ID" value="NZ_BSOH01000021.1"/>
</dbReference>
<evidence type="ECO:0000313" key="3">
    <source>
        <dbReference type="Proteomes" id="UP001156666"/>
    </source>
</evidence>
<keyword evidence="3" id="KW-1185">Reference proteome</keyword>
<dbReference type="Proteomes" id="UP001156666">
    <property type="component" value="Unassembled WGS sequence"/>
</dbReference>
<sequence>MGTRIKLIFLILCVAGGAHAQSYVFGIKGGPVIATQNWNNFQRNPLFAGHAILSIETWAEDDPNSLFAQIGYHERGSSLRQNFINPTTGFSPQTNSFKFRNAGLTIGAKRKIRMGTWSPYYTLGIRGEYTFSTNLDEFVDKNFTSITTYPLNEFVEHWTYGIYAGGGTEFEISEFIGAVVELSVLPDLGRQYYQPALNDVSVYNPYTGTTTRGLSEKTIRNVSLEISFGLRFLRKVEYID</sequence>
<evidence type="ECO:0000256" key="1">
    <source>
        <dbReference type="SAM" id="SignalP"/>
    </source>
</evidence>
<dbReference type="AlphaFoldDB" id="A0AA37SPZ6"/>
<gene>
    <name evidence="2" type="ORF">GCM10007940_32540</name>
</gene>
<protein>
    <recommendedName>
        <fullName evidence="4">Outer membrane protein beta-barrel domain-containing protein</fullName>
    </recommendedName>
</protein>
<name>A0AA37SPZ6_9BACT</name>
<dbReference type="EMBL" id="BSOH01000021">
    <property type="protein sequence ID" value="GLR18638.1"/>
    <property type="molecule type" value="Genomic_DNA"/>
</dbReference>
<feature type="chain" id="PRO_5041349592" description="Outer membrane protein beta-barrel domain-containing protein" evidence="1">
    <location>
        <begin position="21"/>
        <end position="240"/>
    </location>
</feature>